<dbReference type="Pfam" id="PF26421">
    <property type="entry name" value="Avidin_like"/>
    <property type="match status" value="2"/>
</dbReference>
<dbReference type="Proteomes" id="UP000196778">
    <property type="component" value="Unassembled WGS sequence"/>
</dbReference>
<protein>
    <submittedName>
        <fullName evidence="1">Uncharacterized protein</fullName>
    </submittedName>
</protein>
<dbReference type="AlphaFoldDB" id="A0A1R4JWL9"/>
<accession>A0A1R4JWL9</accession>
<dbReference type="InterPro" id="IPR058595">
    <property type="entry name" value="Avidin-like"/>
</dbReference>
<name>A0A1R4JWL9_9MICO</name>
<evidence type="ECO:0000313" key="2">
    <source>
        <dbReference type="Proteomes" id="UP000196778"/>
    </source>
</evidence>
<evidence type="ECO:0000313" key="1">
    <source>
        <dbReference type="EMBL" id="SJN36490.1"/>
    </source>
</evidence>
<gene>
    <name evidence="1" type="ORF">FM119_09935</name>
</gene>
<reference evidence="2" key="1">
    <citation type="submission" date="2017-02" db="EMBL/GenBank/DDBJ databases">
        <authorList>
            <person name="Dridi B."/>
        </authorList>
    </citation>
    <scope>NUCLEOTIDE SEQUENCE [LARGE SCALE GENOMIC DNA]</scope>
    <source>
        <strain evidence="2">EB411</strain>
    </source>
</reference>
<dbReference type="EMBL" id="FUKR01000056">
    <property type="protein sequence ID" value="SJN36490.1"/>
    <property type="molecule type" value="Genomic_DNA"/>
</dbReference>
<sequence length="246" mass="26099">MPLPSLDGRAFRLLSSSNSAVDPDASSVFVFHERAGIVWSEYGGDTVTVGRGVGVREGDTLREWFVHRLAADGSVVSGDNTSEIVGEPGALRLVERFTIDGVDLESVCVELDPAERARWADALLVPDDVAVTAGGAAPSLDGRRFVLTSSTASVVDEDSPSTFDYHEHAGLIWGEYGGDTVTFGRFIGTRSGDTISVVFAHELVADGRVITGGSDSAVRLSDGELTLVEDFVVDGVEHRSVCVQAR</sequence>
<dbReference type="RefSeq" id="WP_245827426.1">
    <property type="nucleotide sequence ID" value="NZ_FUKR01000056.1"/>
</dbReference>
<organism evidence="1 2">
    <name type="scientific">Mycetocola reblochoni REB411</name>
    <dbReference type="NCBI Taxonomy" id="1255698"/>
    <lineage>
        <taxon>Bacteria</taxon>
        <taxon>Bacillati</taxon>
        <taxon>Actinomycetota</taxon>
        <taxon>Actinomycetes</taxon>
        <taxon>Micrococcales</taxon>
        <taxon>Microbacteriaceae</taxon>
        <taxon>Mycetocola</taxon>
    </lineage>
</organism>
<proteinExistence type="predicted"/>
<keyword evidence="2" id="KW-1185">Reference proteome</keyword>